<protein>
    <submittedName>
        <fullName evidence="6">ShlB/FhaC/HecB family hemolysin secretion/activation protein</fullName>
    </submittedName>
</protein>
<feature type="domain" description="Polypeptide-transport-associated ShlB-type" evidence="5">
    <location>
        <begin position="49"/>
        <end position="122"/>
    </location>
</feature>
<proteinExistence type="predicted"/>
<evidence type="ECO:0000256" key="1">
    <source>
        <dbReference type="ARBA" id="ARBA00022452"/>
    </source>
</evidence>
<organism evidence="6 7">
    <name type="scientific">Alloalcanivorax marinus</name>
    <dbReference type="NCBI Taxonomy" id="1177169"/>
    <lineage>
        <taxon>Bacteria</taxon>
        <taxon>Pseudomonadati</taxon>
        <taxon>Pseudomonadota</taxon>
        <taxon>Gammaproteobacteria</taxon>
        <taxon>Oceanospirillales</taxon>
        <taxon>Alcanivoracaceae</taxon>
        <taxon>Alloalcanivorax</taxon>
    </lineage>
</organism>
<dbReference type="EMBL" id="JAJGNA010000006">
    <property type="protein sequence ID" value="MCC4308391.1"/>
    <property type="molecule type" value="Genomic_DNA"/>
</dbReference>
<dbReference type="Gene3D" id="3.10.20.310">
    <property type="entry name" value="membrane protein fhac"/>
    <property type="match status" value="1"/>
</dbReference>
<evidence type="ECO:0000313" key="6">
    <source>
        <dbReference type="EMBL" id="MCC4308391.1"/>
    </source>
</evidence>
<keyword evidence="2" id="KW-0812">Transmembrane</keyword>
<evidence type="ECO:0000256" key="3">
    <source>
        <dbReference type="ARBA" id="ARBA00023237"/>
    </source>
</evidence>
<sequence length="540" mass="59976">MFNAHGRMPGLIGRGEAKLFVLLWLGLYLWLSPTTAKADDELPAVATVTINEYIVRGNTVLDNRDIERAVYPFLGPDKTLDHIQQAREALQKAYQQRGYQSVYVELPEQKVSGGVVYLLVTEVTVGRVRVIGSRYHSPLMIRRDVPALSEGAVPDFELVQEQLTRVNRSGKRQVMPLVKEGRIPGTMDVDLSVEDQRPWNASLTANNDYSADTEKLRTIATLSHANLWQRGHSASLTFFTAPQDTDNAEVWSASYEAPLAERWSTRVNGYISDSDVATVGGTNVVGKGHSVGVSLIYSLPFNGTWGHSFSAGIDFKDFTESLVFGQSEDDVPLEYAPFTFAYNGYFFTDHHQGYINLSVVTASDEVPSGGSGWEEFDDKRYQASPDFALFKADASLEWQLDEWVLASKLSTQFASGPLVSNEQFAVGGAGTVRGYLAAEQAGDEGYLASLELRTPSLDSWFGNPWRLLRFHVFSEGAWLRLQDPLPEQDYRFDLASVGVGARAQLWDFLSGSVDLGYPLLETGDTEKYDPRVHFSVTARF</sequence>
<keyword evidence="1" id="KW-1134">Transmembrane beta strand</keyword>
<dbReference type="AlphaFoldDB" id="A0A9Q3UJJ6"/>
<keyword evidence="3" id="KW-0998">Cell outer membrane</keyword>
<reference evidence="6" key="1">
    <citation type="submission" date="2021-10" db="EMBL/GenBank/DDBJ databases">
        <title>The diversity and Nitrogen Metabolism of Culturable Nitrate-Utilizing Bacteria Within the Oxygen Minimum Zone of the Changjiang (Yangtze River)Estuary.</title>
        <authorList>
            <person name="Zhang D."/>
            <person name="Zheng J."/>
            <person name="Liu S."/>
            <person name="He W."/>
        </authorList>
    </citation>
    <scope>NUCLEOTIDE SEQUENCE</scope>
    <source>
        <strain evidence="6">FXH-223</strain>
    </source>
</reference>
<evidence type="ECO:0000313" key="7">
    <source>
        <dbReference type="Proteomes" id="UP001108027"/>
    </source>
</evidence>
<dbReference type="GO" id="GO:0098046">
    <property type="term" value="C:type V protein secretion system complex"/>
    <property type="evidence" value="ECO:0007669"/>
    <property type="project" value="TreeGrafter"/>
</dbReference>
<dbReference type="RefSeq" id="WP_228233597.1">
    <property type="nucleotide sequence ID" value="NZ_JAJGNA010000006.1"/>
</dbReference>
<gene>
    <name evidence="6" type="ORF">LL252_07375</name>
</gene>
<dbReference type="Gene3D" id="2.40.160.50">
    <property type="entry name" value="membrane protein fhac: a member of the omp85/tpsb transporter family"/>
    <property type="match status" value="1"/>
</dbReference>
<evidence type="ECO:0000259" key="4">
    <source>
        <dbReference type="Pfam" id="PF03865"/>
    </source>
</evidence>
<dbReference type="InterPro" id="IPR051544">
    <property type="entry name" value="TPS_OM_transporter"/>
</dbReference>
<dbReference type="GO" id="GO:0046819">
    <property type="term" value="P:protein secretion by the type V secretion system"/>
    <property type="evidence" value="ECO:0007669"/>
    <property type="project" value="TreeGrafter"/>
</dbReference>
<dbReference type="PANTHER" id="PTHR34597:SF6">
    <property type="entry name" value="BLR6126 PROTEIN"/>
    <property type="match status" value="1"/>
</dbReference>
<dbReference type="Proteomes" id="UP001108027">
    <property type="component" value="Unassembled WGS sequence"/>
</dbReference>
<dbReference type="InterPro" id="IPR005565">
    <property type="entry name" value="Hemolysn_activator_HlyB_C"/>
</dbReference>
<evidence type="ECO:0000259" key="5">
    <source>
        <dbReference type="Pfam" id="PF08479"/>
    </source>
</evidence>
<dbReference type="Pfam" id="PF08479">
    <property type="entry name" value="POTRA_2"/>
    <property type="match status" value="1"/>
</dbReference>
<dbReference type="GO" id="GO:0008320">
    <property type="term" value="F:protein transmembrane transporter activity"/>
    <property type="evidence" value="ECO:0007669"/>
    <property type="project" value="TreeGrafter"/>
</dbReference>
<dbReference type="InterPro" id="IPR013686">
    <property type="entry name" value="Polypept-transport_assoc_ShlB"/>
</dbReference>
<accession>A0A9Q3UJJ6</accession>
<dbReference type="Pfam" id="PF03865">
    <property type="entry name" value="ShlB"/>
    <property type="match status" value="1"/>
</dbReference>
<dbReference type="PANTHER" id="PTHR34597">
    <property type="entry name" value="SLR1661 PROTEIN"/>
    <property type="match status" value="1"/>
</dbReference>
<keyword evidence="7" id="KW-1185">Reference proteome</keyword>
<comment type="caution">
    <text evidence="6">The sequence shown here is derived from an EMBL/GenBank/DDBJ whole genome shotgun (WGS) entry which is preliminary data.</text>
</comment>
<keyword evidence="1" id="KW-0472">Membrane</keyword>
<name>A0A9Q3UJJ6_9GAMM</name>
<feature type="domain" description="Haemolysin activator HlyB C-terminal" evidence="4">
    <location>
        <begin position="185"/>
        <end position="458"/>
    </location>
</feature>
<evidence type="ECO:0000256" key="2">
    <source>
        <dbReference type="ARBA" id="ARBA00022692"/>
    </source>
</evidence>